<keyword evidence="6 11" id="KW-0662">Pyridine nucleotide biosynthesis</keyword>
<dbReference type="UniPathway" id="UPA00253">
    <property type="reaction ID" value="UER00326"/>
</dbReference>
<dbReference type="GO" id="GO:0009435">
    <property type="term" value="P:NAD+ biosynthetic process"/>
    <property type="evidence" value="ECO:0007669"/>
    <property type="project" value="UniProtKB-UniPathway"/>
</dbReference>
<dbReference type="InterPro" id="IPR037099">
    <property type="entry name" value="Fum_R/Succ_DH_flav-like_C_sf"/>
</dbReference>
<dbReference type="PANTHER" id="PTHR42716:SF2">
    <property type="entry name" value="L-ASPARTATE OXIDASE, CHLOROPLASTIC"/>
    <property type="match status" value="1"/>
</dbReference>
<comment type="similarity">
    <text evidence="3 11">Belongs to the FAD-dependent oxidoreductase 2 family. NadB subfamily.</text>
</comment>
<comment type="cofactor">
    <cofactor evidence="1 11">
        <name>FAD</name>
        <dbReference type="ChEBI" id="CHEBI:57692"/>
    </cofactor>
</comment>
<dbReference type="EC" id="1.4.3.16" evidence="4 11"/>
<accession>A0A7S3UEE8</accession>
<organism evidence="15">
    <name type="scientific">Picocystis salinarum</name>
    <dbReference type="NCBI Taxonomy" id="88271"/>
    <lineage>
        <taxon>Eukaryota</taxon>
        <taxon>Viridiplantae</taxon>
        <taxon>Chlorophyta</taxon>
        <taxon>Picocystophyceae</taxon>
        <taxon>Picocystales</taxon>
        <taxon>Picocystaceae</taxon>
        <taxon>Picocystis</taxon>
    </lineage>
</organism>
<keyword evidence="8 11" id="KW-0560">Oxidoreductase</keyword>
<dbReference type="GO" id="GO:0008734">
    <property type="term" value="F:L-aspartate oxidase activity"/>
    <property type="evidence" value="ECO:0007669"/>
    <property type="project" value="UniProtKB-UniRule"/>
</dbReference>
<comment type="subcellular location">
    <subcellularLocation>
        <location evidence="11">Plastid</location>
        <location evidence="11">Chloroplast</location>
    </subcellularLocation>
</comment>
<keyword evidence="7 11" id="KW-0274">FAD</keyword>
<name>A0A7S3UEE8_9CHLO</name>
<evidence type="ECO:0000256" key="12">
    <source>
        <dbReference type="SAM" id="MobiDB-lite"/>
    </source>
</evidence>
<dbReference type="EMBL" id="HBIS01006868">
    <property type="protein sequence ID" value="CAE0612335.1"/>
    <property type="molecule type" value="Transcribed_RNA"/>
</dbReference>
<evidence type="ECO:0000256" key="6">
    <source>
        <dbReference type="ARBA" id="ARBA00022642"/>
    </source>
</evidence>
<dbReference type="Pfam" id="PF00890">
    <property type="entry name" value="FAD_binding_2"/>
    <property type="match status" value="1"/>
</dbReference>
<dbReference type="Gene3D" id="3.90.700.10">
    <property type="entry name" value="Succinate dehydrogenase/fumarate reductase flavoprotein, catalytic domain"/>
    <property type="match status" value="1"/>
</dbReference>
<evidence type="ECO:0000259" key="13">
    <source>
        <dbReference type="Pfam" id="PF00890"/>
    </source>
</evidence>
<dbReference type="InterPro" id="IPR003953">
    <property type="entry name" value="FAD-dep_OxRdtase_2_FAD-bd"/>
</dbReference>
<evidence type="ECO:0000256" key="8">
    <source>
        <dbReference type="ARBA" id="ARBA00023002"/>
    </source>
</evidence>
<dbReference type="AlphaFoldDB" id="A0A7S3UEE8"/>
<dbReference type="Pfam" id="PF02910">
    <property type="entry name" value="Succ_DH_flav_C"/>
    <property type="match status" value="1"/>
</dbReference>
<protein>
    <recommendedName>
        <fullName evidence="4 11">L-aspartate oxidase</fullName>
        <ecNumber evidence="4 11">1.4.3.16</ecNumber>
    </recommendedName>
</protein>
<dbReference type="Gene3D" id="1.20.58.100">
    <property type="entry name" value="Fumarate reductase/succinate dehydrogenase flavoprotein-like, C-terminal domain"/>
    <property type="match status" value="1"/>
</dbReference>
<evidence type="ECO:0000256" key="3">
    <source>
        <dbReference type="ARBA" id="ARBA00008562"/>
    </source>
</evidence>
<evidence type="ECO:0000256" key="5">
    <source>
        <dbReference type="ARBA" id="ARBA00022630"/>
    </source>
</evidence>
<evidence type="ECO:0000256" key="2">
    <source>
        <dbReference type="ARBA" id="ARBA00004950"/>
    </source>
</evidence>
<dbReference type="InterPro" id="IPR036188">
    <property type="entry name" value="FAD/NAD-bd_sf"/>
</dbReference>
<gene>
    <name evidence="15" type="ORF">PSAL00342_LOCUS6231</name>
</gene>
<keyword evidence="5 11" id="KW-0285">Flavoprotein</keyword>
<evidence type="ECO:0000256" key="7">
    <source>
        <dbReference type="ARBA" id="ARBA00022827"/>
    </source>
</evidence>
<dbReference type="SUPFAM" id="SSF51905">
    <property type="entry name" value="FAD/NAD(P)-binding domain"/>
    <property type="match status" value="1"/>
</dbReference>
<evidence type="ECO:0000256" key="4">
    <source>
        <dbReference type="ARBA" id="ARBA00012173"/>
    </source>
</evidence>
<dbReference type="InterPro" id="IPR015939">
    <property type="entry name" value="Fum_Rdtase/Succ_DH_flav-like_C"/>
</dbReference>
<dbReference type="Gene3D" id="3.50.50.60">
    <property type="entry name" value="FAD/NAD(P)-binding domain"/>
    <property type="match status" value="1"/>
</dbReference>
<evidence type="ECO:0000313" key="15">
    <source>
        <dbReference type="EMBL" id="CAE0612335.1"/>
    </source>
</evidence>
<evidence type="ECO:0000256" key="1">
    <source>
        <dbReference type="ARBA" id="ARBA00001974"/>
    </source>
</evidence>
<dbReference type="InterPro" id="IPR027477">
    <property type="entry name" value="Succ_DH/fumarate_Rdtase_cat_sf"/>
</dbReference>
<feature type="active site" description="Proton acceptor" evidence="10">
    <location>
        <position position="369"/>
    </location>
</feature>
<evidence type="ECO:0000259" key="14">
    <source>
        <dbReference type="Pfam" id="PF02910"/>
    </source>
</evidence>
<dbReference type="PIRSF" id="PIRSF000171">
    <property type="entry name" value="SDHA_APRA_LASPO"/>
    <property type="match status" value="1"/>
</dbReference>
<comment type="pathway">
    <text evidence="2 11">Cofactor biosynthesis; NAD(+) biosynthesis; iminoaspartate from L-aspartate (oxidase route): step 1/1.</text>
</comment>
<feature type="region of interest" description="Disordered" evidence="12">
    <location>
        <begin position="1"/>
        <end position="25"/>
    </location>
</feature>
<comment type="catalytic activity">
    <reaction evidence="9 11">
        <text>L-aspartate + O2 = iminosuccinate + H2O2</text>
        <dbReference type="Rhea" id="RHEA:25876"/>
        <dbReference type="ChEBI" id="CHEBI:15379"/>
        <dbReference type="ChEBI" id="CHEBI:16240"/>
        <dbReference type="ChEBI" id="CHEBI:29991"/>
        <dbReference type="ChEBI" id="CHEBI:77875"/>
        <dbReference type="EC" id="1.4.3.16"/>
    </reaction>
</comment>
<dbReference type="PRINTS" id="PR00368">
    <property type="entry name" value="FADPNR"/>
</dbReference>
<evidence type="ECO:0000256" key="11">
    <source>
        <dbReference type="RuleBase" id="RU362049"/>
    </source>
</evidence>
<dbReference type="PANTHER" id="PTHR42716">
    <property type="entry name" value="L-ASPARTATE OXIDASE"/>
    <property type="match status" value="1"/>
</dbReference>
<dbReference type="GO" id="GO:0009507">
    <property type="term" value="C:chloroplast"/>
    <property type="evidence" value="ECO:0007669"/>
    <property type="project" value="UniProtKB-SubCell"/>
</dbReference>
<dbReference type="InterPro" id="IPR005288">
    <property type="entry name" value="NadB"/>
</dbReference>
<dbReference type="SUPFAM" id="SSF56425">
    <property type="entry name" value="Succinate dehydrogenase/fumarate reductase flavoprotein, catalytic domain"/>
    <property type="match status" value="1"/>
</dbReference>
<dbReference type="SUPFAM" id="SSF46977">
    <property type="entry name" value="Succinate dehydrogenase/fumarate reductase flavoprotein C-terminal domain"/>
    <property type="match status" value="1"/>
</dbReference>
<reference evidence="15" key="1">
    <citation type="submission" date="2021-01" db="EMBL/GenBank/DDBJ databases">
        <authorList>
            <person name="Corre E."/>
            <person name="Pelletier E."/>
            <person name="Niang G."/>
            <person name="Scheremetjew M."/>
            <person name="Finn R."/>
            <person name="Kale V."/>
            <person name="Holt S."/>
            <person name="Cochrane G."/>
            <person name="Meng A."/>
            <person name="Brown T."/>
            <person name="Cohen L."/>
        </authorList>
    </citation>
    <scope>NUCLEOTIDE SEQUENCE</scope>
    <source>
        <strain evidence="15">CCMP1897</strain>
    </source>
</reference>
<feature type="domain" description="Fumarate reductase/succinate dehydrogenase flavoprotein-like C-terminal" evidence="14">
    <location>
        <begin position="531"/>
        <end position="616"/>
    </location>
</feature>
<sequence length="669" mass="72469">MAVQGTVARTSRTLANAPGRNARNDRATTLGSMRCQRGRSIRTATRGPVKDQIQGKRLRSPRTLFTARFRAQANGSMDACEKEETVKVDFLVVGTGIAGLSYALEAAKHGSVLLVTKDKPHECNTNYAQGGVCAVLDTEDSVESHINDTLVAGAHLCDQKVVETVCQEGPARVAHLAELGAEFTKNAKTGDFHLAKEGGHSHPRIVHAADTTGKEIERALLDSVYMHPNIVMRDHCFVLELLLSKIEGKEHCVGAHIVESMTGHALRVLAKTTMLATGGAGQVYLNTTNPAVATGDGLAIAFRAKAEVANMEFFQFHPTSLYLEPAQRQDMTKAFLISEAVRGAGGRLLNLEGEQFMQGYDSRAELAPRDVVARSIDSEMRKHGQSHVLLDISDQPSSEILDHFPNIAATCKVFGIDITKDPIPVVPAAHYMCGGVKTGLDAQTNVPGLFACGEVAYTGLHGANRLASNSLLEGLVFAHRAVSSALEYSAAIEKDTVAHAWGSAMDVPLLSVSTSTVGEGFQALLHEKKLEVQNVMWQNVGIVRTVAKLQVARLQLAALHEEISCYLKDPAYPKPMELFELRNLVTCGQLIVWSALKRKESRGLHFCLDYKEQVEAERCPTVISAHRGGRVGKGSSAQVTQGKRKTHSILGSRMNAESHPVKTRCLPEE</sequence>
<evidence type="ECO:0000256" key="9">
    <source>
        <dbReference type="ARBA" id="ARBA00050942"/>
    </source>
</evidence>
<feature type="domain" description="FAD-dependent oxidoreductase 2 FAD-binding" evidence="13">
    <location>
        <begin position="89"/>
        <end position="471"/>
    </location>
</feature>
<dbReference type="FunFam" id="3.90.700.10:FF:000002">
    <property type="entry name" value="L-aspartate oxidase"/>
    <property type="match status" value="1"/>
</dbReference>
<proteinExistence type="inferred from homology"/>
<dbReference type="NCBIfam" id="TIGR00551">
    <property type="entry name" value="nadB"/>
    <property type="match status" value="1"/>
</dbReference>
<comment type="function">
    <text evidence="11">Catalyzes the oxidation of L-aspartate to iminoaspartate.</text>
</comment>
<evidence type="ECO:0000256" key="10">
    <source>
        <dbReference type="PIRSR" id="PIRSR000171-1"/>
    </source>
</evidence>